<dbReference type="EMBL" id="JAGFMF010012051">
    <property type="protein sequence ID" value="KAG8508251.1"/>
    <property type="molecule type" value="Genomic_DNA"/>
</dbReference>
<feature type="compositionally biased region" description="Low complexity" evidence="1">
    <location>
        <begin position="266"/>
        <end position="303"/>
    </location>
</feature>
<dbReference type="OrthoDB" id="5351233at2759"/>
<keyword evidence="3" id="KW-1185">Reference proteome</keyword>
<reference evidence="2" key="1">
    <citation type="journal article" date="2021" name="Evol. Appl.">
        <title>The genome of the Pyrenean desman and the effects of bottlenecks and inbreeding on the genomic landscape of an endangered species.</title>
        <authorList>
            <person name="Escoda L."/>
            <person name="Castresana J."/>
        </authorList>
    </citation>
    <scope>NUCLEOTIDE SEQUENCE</scope>
    <source>
        <strain evidence="2">IBE-C5619</strain>
    </source>
</reference>
<comment type="caution">
    <text evidence="2">The sequence shown here is derived from an EMBL/GenBank/DDBJ whole genome shotgun (WGS) entry which is preliminary data.</text>
</comment>
<sequence length="395" mass="40295">MRVSRRRANPGPERHPSPARLAGPQDTRSPRSLRPALAAAPSRGSLRPKRGPRAGVTKTILPELGARVGGWPPSVLSEPPLHPRLQQGDLGWGARPSVSGSESGRAKRAGEAGTAAGLGDALLGALATRRGHQEGDEAPRAGGKTARARPQDPPAAGACAGRRRPLAGSPEPASPPAPARRGGRWEPGGAPPGSGARSRGPALLPAAPRIFQIESPELNILETCPRAHVQTAHLWTPLDTESTESAGQSGGDPPGRAGSDAAPEGPGACAQRSAAAPPSSPRDAPGDSAGSGNREGAAAGAAGKMPVAVMAESAFSFKKLLDQCENQELEVALRGRRASRGDPSRPGGAGLQGNGAWPRGAPGGRGAAERGGRRGWAPRPDSPDSRASRWFVFTV</sequence>
<proteinExistence type="predicted"/>
<protein>
    <submittedName>
        <fullName evidence="2">Uncharacterized protein</fullName>
    </submittedName>
</protein>
<feature type="compositionally biased region" description="Low complexity" evidence="1">
    <location>
        <begin position="154"/>
        <end position="171"/>
    </location>
</feature>
<feature type="compositionally biased region" description="Low complexity" evidence="1">
    <location>
        <begin position="111"/>
        <end position="128"/>
    </location>
</feature>
<dbReference type="AlphaFoldDB" id="A0A8J6DHB2"/>
<feature type="region of interest" description="Disordered" evidence="1">
    <location>
        <begin position="333"/>
        <end position="395"/>
    </location>
</feature>
<accession>A0A8J6DHB2</accession>
<feature type="compositionally biased region" description="Low complexity" evidence="1">
    <location>
        <begin position="30"/>
        <end position="45"/>
    </location>
</feature>
<feature type="region of interest" description="Disordered" evidence="1">
    <location>
        <begin position="239"/>
        <end position="303"/>
    </location>
</feature>
<dbReference type="Proteomes" id="UP000700334">
    <property type="component" value="Unassembled WGS sequence"/>
</dbReference>
<feature type="compositionally biased region" description="Low complexity" evidence="1">
    <location>
        <begin position="193"/>
        <end position="202"/>
    </location>
</feature>
<feature type="region of interest" description="Disordered" evidence="1">
    <location>
        <begin position="1"/>
        <end position="203"/>
    </location>
</feature>
<evidence type="ECO:0000313" key="2">
    <source>
        <dbReference type="EMBL" id="KAG8508251.1"/>
    </source>
</evidence>
<organism evidence="2 3">
    <name type="scientific">Galemys pyrenaicus</name>
    <name type="common">Iberian desman</name>
    <name type="synonym">Pyrenean desman</name>
    <dbReference type="NCBI Taxonomy" id="202257"/>
    <lineage>
        <taxon>Eukaryota</taxon>
        <taxon>Metazoa</taxon>
        <taxon>Chordata</taxon>
        <taxon>Craniata</taxon>
        <taxon>Vertebrata</taxon>
        <taxon>Euteleostomi</taxon>
        <taxon>Mammalia</taxon>
        <taxon>Eutheria</taxon>
        <taxon>Laurasiatheria</taxon>
        <taxon>Eulipotyphla</taxon>
        <taxon>Talpidae</taxon>
        <taxon>Galemys</taxon>
    </lineage>
</organism>
<evidence type="ECO:0000313" key="3">
    <source>
        <dbReference type="Proteomes" id="UP000700334"/>
    </source>
</evidence>
<name>A0A8J6DHB2_GALPY</name>
<gene>
    <name evidence="2" type="ORF">J0S82_011332</name>
</gene>
<evidence type="ECO:0000256" key="1">
    <source>
        <dbReference type="SAM" id="MobiDB-lite"/>
    </source>
</evidence>